<keyword evidence="2" id="KW-1185">Reference proteome</keyword>
<name>A0A1I4IUH9_9BACI</name>
<dbReference type="PIRSF" id="PIRSF021505">
    <property type="entry name" value="O_gly_hdrol"/>
    <property type="match status" value="1"/>
</dbReference>
<dbReference type="InterPro" id="IPR014512">
    <property type="entry name" value="O_gly_hydro"/>
</dbReference>
<accession>A0A1I4IUH9</accession>
<gene>
    <name evidence="1" type="ORF">SAMN04487943_102306</name>
</gene>
<protein>
    <submittedName>
        <fullName evidence="1">Predicted alpha-1,6-mannanase, GH76 family</fullName>
    </submittedName>
</protein>
<sequence length="358" mass="41694">MNVANKTTKWETRAQKSFDSLVQYYWNHDLEMFNNHYPNPDNRCNLTFHYWWYAHAIDSLVDAYCRTNDKEILTIIEQEYDGLVFRNGGQPTNLLYDDMEWLALALLRAYEATGTDKYLKDVQILWKDIKTGWNEHMGGGIAWHKDQVDYKNTPANGPAIILAARLYKYFGKEEDLEWAQKIFDWQDQNLVDPETGFVMDGINRLGDGKIDADWEFTYCQGVYVGAAVELYRISNHEKYLQKALQTAHTAMEKLHDNEHNVLKSEGNGDGGLFKGIMIRYFTELILTAPTETKAILHYLDENAENLWQNGKDDEKLIFNHLWSEKPDLTRGIDLSIELSGVMLFECLIRIERQGLMKH</sequence>
<proteinExistence type="predicted"/>
<dbReference type="RefSeq" id="WP_091482023.1">
    <property type="nucleotide sequence ID" value="NZ_FOTR01000002.1"/>
</dbReference>
<dbReference type="Gene3D" id="1.50.10.20">
    <property type="match status" value="1"/>
</dbReference>
<evidence type="ECO:0000313" key="2">
    <source>
        <dbReference type="Proteomes" id="UP000198565"/>
    </source>
</evidence>
<dbReference type="PANTHER" id="PTHR47791:SF3">
    <property type="entry name" value="MEIOTICALLY UP-REGULATED GENE 191 PROTEIN"/>
    <property type="match status" value="1"/>
</dbReference>
<dbReference type="AlphaFoldDB" id="A0A1I4IUH9"/>
<dbReference type="SUPFAM" id="SSF48208">
    <property type="entry name" value="Six-hairpin glycosidases"/>
    <property type="match status" value="1"/>
</dbReference>
<dbReference type="GO" id="GO:0005975">
    <property type="term" value="P:carbohydrate metabolic process"/>
    <property type="evidence" value="ECO:0007669"/>
    <property type="project" value="InterPro"/>
</dbReference>
<dbReference type="STRING" id="334253.SAMN04487943_102306"/>
<evidence type="ECO:0000313" key="1">
    <source>
        <dbReference type="EMBL" id="SFL58002.1"/>
    </source>
</evidence>
<dbReference type="EMBL" id="FOTR01000002">
    <property type="protein sequence ID" value="SFL58002.1"/>
    <property type="molecule type" value="Genomic_DNA"/>
</dbReference>
<reference evidence="2" key="1">
    <citation type="submission" date="2016-10" db="EMBL/GenBank/DDBJ databases">
        <authorList>
            <person name="Varghese N."/>
            <person name="Submissions S."/>
        </authorList>
    </citation>
    <scope>NUCLEOTIDE SEQUENCE [LARGE SCALE GENOMIC DNA]</scope>
    <source>
        <strain evidence="2">CGMCC 1.4250</strain>
    </source>
</reference>
<dbReference type="Pfam" id="PF03663">
    <property type="entry name" value="Glyco_hydro_76"/>
    <property type="match status" value="1"/>
</dbReference>
<dbReference type="InterPro" id="IPR008928">
    <property type="entry name" value="6-hairpin_glycosidase_sf"/>
</dbReference>
<dbReference type="InterPro" id="IPR053169">
    <property type="entry name" value="MUG_Protein"/>
</dbReference>
<dbReference type="OrthoDB" id="2505409at2"/>
<organism evidence="1 2">
    <name type="scientific">Gracilibacillus orientalis</name>
    <dbReference type="NCBI Taxonomy" id="334253"/>
    <lineage>
        <taxon>Bacteria</taxon>
        <taxon>Bacillati</taxon>
        <taxon>Bacillota</taxon>
        <taxon>Bacilli</taxon>
        <taxon>Bacillales</taxon>
        <taxon>Bacillaceae</taxon>
        <taxon>Gracilibacillus</taxon>
    </lineage>
</organism>
<dbReference type="InterPro" id="IPR005198">
    <property type="entry name" value="Glyco_hydro_76"/>
</dbReference>
<dbReference type="Proteomes" id="UP000198565">
    <property type="component" value="Unassembled WGS sequence"/>
</dbReference>
<dbReference type="PANTHER" id="PTHR47791">
    <property type="entry name" value="MEIOTICALLY UP-REGULATED GENE 191 PROTEIN"/>
    <property type="match status" value="1"/>
</dbReference>